<keyword evidence="4" id="KW-1185">Reference proteome</keyword>
<name>A0A4Q7MIK5_9MICO</name>
<evidence type="ECO:0000313" key="3">
    <source>
        <dbReference type="EMBL" id="RZS67607.1"/>
    </source>
</evidence>
<protein>
    <submittedName>
        <fullName evidence="3">DNA-binding CsgD family transcriptional regulator</fullName>
    </submittedName>
</protein>
<dbReference type="InterPro" id="IPR000792">
    <property type="entry name" value="Tscrpt_reg_LuxR_C"/>
</dbReference>
<dbReference type="SMART" id="SM00421">
    <property type="entry name" value="HTH_LUXR"/>
    <property type="match status" value="1"/>
</dbReference>
<accession>A0A4Q7MIK5</accession>
<evidence type="ECO:0000256" key="1">
    <source>
        <dbReference type="SAM" id="MobiDB-lite"/>
    </source>
</evidence>
<dbReference type="GO" id="GO:0003677">
    <property type="term" value="F:DNA binding"/>
    <property type="evidence" value="ECO:0007669"/>
    <property type="project" value="UniProtKB-KW"/>
</dbReference>
<feature type="region of interest" description="Disordered" evidence="1">
    <location>
        <begin position="761"/>
        <end position="786"/>
    </location>
</feature>
<dbReference type="OrthoDB" id="4811808at2"/>
<sequence>MSRPLSSTGGRNPGTVGWEDAAGLVRQMLDGRAPVHAGVTGPGGSGKSTLLDELAVALRSEGMDVVRGLDEYGRADVDPERVALLVDDAEHLGDDDVAALTSLMRTDGPHVVVAFRPWPRSEAVAGLVDRLGRQRPHLVLEHLSTSDVRERAVELLGDPLPDDAVDRVLDLARGNARYVDHVLLAVREDAWDLLETSPLPSSALERLRHRLDRLDPDLLDFLVALAVGFSVSGPALATAPRFADADLRALMAAARATGMVSPEGTLLPIVRITIMQSTPDHELWPMRSELVDAVEAAGVPLGPTALELARHGFRDPRVAEALRGQADEALPTEPVEAWGLYAASIEAGGDVAALAGRRAQAAWAAGDIRAAERLVDGLLTGAEHPDLPRVMNVAAAIWSRKGMLRRGADAYVGLTEAAGCAAAPLAAVCLAVLGEVGQARAILATAPDVEYPTSSQVAISMTADGILAALDGAPDRALSALLQASSVMGESGEALPLPEVPAVLAAHVALNAGELGIAAEVLQSAVDTVQGGPAFRNRLRLTQALVALRADRPARARALLGAVDSSQRPLGLRDEVLAHAVRIGLARRTDDLTTLVRAWDSARQTVARMPIDLTALPALAEFAIAAARLHESHFIEEPLASAWELLERVGRPASWCTNLHWAELQAAILRRDQASLAAHAAALSDAAAANRVASRLAEAGRVWSAALAGEVDVDAVERAVRDLAAAGYPWDAGRLAGHAAGRAAEHRDTLQLLALARGLHPEEQRAEDRREPVDEPSNRARDDGGLSAREREVARLVLEGKTYAEIGSAIFISPRTAEHHIARIRRRLGVTTRSELLARLRLVLDEDE</sequence>
<keyword evidence="3" id="KW-0238">DNA-binding</keyword>
<evidence type="ECO:0000313" key="4">
    <source>
        <dbReference type="Proteomes" id="UP000293289"/>
    </source>
</evidence>
<dbReference type="AlphaFoldDB" id="A0A4Q7MIK5"/>
<proteinExistence type="predicted"/>
<dbReference type="SUPFAM" id="SSF52540">
    <property type="entry name" value="P-loop containing nucleoside triphosphate hydrolases"/>
    <property type="match status" value="1"/>
</dbReference>
<dbReference type="SUPFAM" id="SSF46894">
    <property type="entry name" value="C-terminal effector domain of the bipartite response regulators"/>
    <property type="match status" value="1"/>
</dbReference>
<dbReference type="InterPro" id="IPR016032">
    <property type="entry name" value="Sig_transdc_resp-reg_C-effctor"/>
</dbReference>
<dbReference type="InterPro" id="IPR027417">
    <property type="entry name" value="P-loop_NTPase"/>
</dbReference>
<organism evidence="3 4">
    <name type="scientific">Agromyces ramosus</name>
    <dbReference type="NCBI Taxonomy" id="33879"/>
    <lineage>
        <taxon>Bacteria</taxon>
        <taxon>Bacillati</taxon>
        <taxon>Actinomycetota</taxon>
        <taxon>Actinomycetes</taxon>
        <taxon>Micrococcales</taxon>
        <taxon>Microbacteriaceae</taxon>
        <taxon>Agromyces</taxon>
    </lineage>
</organism>
<comment type="caution">
    <text evidence="3">The sequence shown here is derived from an EMBL/GenBank/DDBJ whole genome shotgun (WGS) entry which is preliminary data.</text>
</comment>
<dbReference type="PROSITE" id="PS50043">
    <property type="entry name" value="HTH_LUXR_2"/>
    <property type="match status" value="1"/>
</dbReference>
<dbReference type="InterPro" id="IPR036388">
    <property type="entry name" value="WH-like_DNA-bd_sf"/>
</dbReference>
<reference evidence="3 4" key="1">
    <citation type="submission" date="2019-02" db="EMBL/GenBank/DDBJ databases">
        <title>Genomic Encyclopedia of Type Strains, Phase IV (KMG-IV): sequencing the most valuable type-strain genomes for metagenomic binning, comparative biology and taxonomic classification.</title>
        <authorList>
            <person name="Goeker M."/>
        </authorList>
    </citation>
    <scope>NUCLEOTIDE SEQUENCE [LARGE SCALE GENOMIC DNA]</scope>
    <source>
        <strain evidence="3 4">DSM 43045</strain>
    </source>
</reference>
<evidence type="ECO:0000259" key="2">
    <source>
        <dbReference type="PROSITE" id="PS50043"/>
    </source>
</evidence>
<dbReference type="Proteomes" id="UP000293289">
    <property type="component" value="Unassembled WGS sequence"/>
</dbReference>
<dbReference type="EMBL" id="SGWY01000001">
    <property type="protein sequence ID" value="RZS67607.1"/>
    <property type="molecule type" value="Genomic_DNA"/>
</dbReference>
<dbReference type="Pfam" id="PF00196">
    <property type="entry name" value="GerE"/>
    <property type="match status" value="1"/>
</dbReference>
<gene>
    <name evidence="3" type="ORF">EV187_0028</name>
</gene>
<dbReference type="GO" id="GO:0006355">
    <property type="term" value="P:regulation of DNA-templated transcription"/>
    <property type="evidence" value="ECO:0007669"/>
    <property type="project" value="InterPro"/>
</dbReference>
<dbReference type="CDD" id="cd06170">
    <property type="entry name" value="LuxR_C_like"/>
    <property type="match status" value="1"/>
</dbReference>
<dbReference type="Gene3D" id="1.10.10.10">
    <property type="entry name" value="Winged helix-like DNA-binding domain superfamily/Winged helix DNA-binding domain"/>
    <property type="match status" value="1"/>
</dbReference>
<feature type="domain" description="HTH luxR-type" evidence="2">
    <location>
        <begin position="779"/>
        <end position="844"/>
    </location>
</feature>
<dbReference type="RefSeq" id="WP_130351031.1">
    <property type="nucleotide sequence ID" value="NZ_SGWY01000001.1"/>
</dbReference>
<dbReference type="PRINTS" id="PR00038">
    <property type="entry name" value="HTHLUXR"/>
</dbReference>
<dbReference type="Gene3D" id="3.40.50.300">
    <property type="entry name" value="P-loop containing nucleotide triphosphate hydrolases"/>
    <property type="match status" value="1"/>
</dbReference>